<gene>
    <name evidence="2" type="ORF">C8N44_10949</name>
</gene>
<proteinExistence type="predicted"/>
<feature type="region of interest" description="Disordered" evidence="1">
    <location>
        <begin position="17"/>
        <end position="36"/>
    </location>
</feature>
<organism evidence="2 3">
    <name type="scientific">Allosediminivita pacifica</name>
    <dbReference type="NCBI Taxonomy" id="1267769"/>
    <lineage>
        <taxon>Bacteria</taxon>
        <taxon>Pseudomonadati</taxon>
        <taxon>Pseudomonadota</taxon>
        <taxon>Alphaproteobacteria</taxon>
        <taxon>Rhodobacterales</taxon>
        <taxon>Paracoccaceae</taxon>
        <taxon>Allosediminivita</taxon>
    </lineage>
</organism>
<dbReference type="AlphaFoldDB" id="A0A2T6AX34"/>
<evidence type="ECO:0000313" key="3">
    <source>
        <dbReference type="Proteomes" id="UP000244069"/>
    </source>
</evidence>
<protein>
    <submittedName>
        <fullName evidence="2">Uncharacterized protein</fullName>
    </submittedName>
</protein>
<name>A0A2T6AX34_9RHOB</name>
<dbReference type="RefSeq" id="WP_158274025.1">
    <property type="nucleotide sequence ID" value="NZ_BMEZ01000011.1"/>
</dbReference>
<dbReference type="Proteomes" id="UP000244069">
    <property type="component" value="Unassembled WGS sequence"/>
</dbReference>
<evidence type="ECO:0000313" key="2">
    <source>
        <dbReference type="EMBL" id="PTX48359.1"/>
    </source>
</evidence>
<dbReference type="EMBL" id="QBKN01000009">
    <property type="protein sequence ID" value="PTX48359.1"/>
    <property type="molecule type" value="Genomic_DNA"/>
</dbReference>
<keyword evidence="3" id="KW-1185">Reference proteome</keyword>
<sequence length="51" mass="5182">MMFATVIAAATLSMGEPATKAPRPEAPRGTVAAESAGPAAMVPCYTCDRGR</sequence>
<reference evidence="2 3" key="1">
    <citation type="submission" date="2018-04" db="EMBL/GenBank/DDBJ databases">
        <title>Genomic Encyclopedia of Archaeal and Bacterial Type Strains, Phase II (KMG-II): from individual species to whole genera.</title>
        <authorList>
            <person name="Goeker M."/>
        </authorList>
    </citation>
    <scope>NUCLEOTIDE SEQUENCE [LARGE SCALE GENOMIC DNA]</scope>
    <source>
        <strain evidence="2 3">DSM 29329</strain>
    </source>
</reference>
<evidence type="ECO:0000256" key="1">
    <source>
        <dbReference type="SAM" id="MobiDB-lite"/>
    </source>
</evidence>
<accession>A0A2T6AX34</accession>
<comment type="caution">
    <text evidence="2">The sequence shown here is derived from an EMBL/GenBank/DDBJ whole genome shotgun (WGS) entry which is preliminary data.</text>
</comment>